<feature type="transmembrane region" description="Helical" evidence="2">
    <location>
        <begin position="170"/>
        <end position="190"/>
    </location>
</feature>
<dbReference type="Gene3D" id="3.30.70.1230">
    <property type="entry name" value="Nucleotide cyclase"/>
    <property type="match status" value="2"/>
</dbReference>
<feature type="transmembrane region" description="Helical" evidence="2">
    <location>
        <begin position="296"/>
        <end position="316"/>
    </location>
</feature>
<dbReference type="PANTHER" id="PTHR45655">
    <property type="entry name" value="GUANYLATE CYCLASE SOLUBLE SUBUNIT BETA-2"/>
    <property type="match status" value="1"/>
</dbReference>
<feature type="domain" description="Guanylate cyclase" evidence="3">
    <location>
        <begin position="367"/>
        <end position="518"/>
    </location>
</feature>
<proteinExistence type="predicted"/>
<feature type="transmembrane region" description="Helical" evidence="2">
    <location>
        <begin position="755"/>
        <end position="774"/>
    </location>
</feature>
<dbReference type="CDD" id="cd07302">
    <property type="entry name" value="CHD"/>
    <property type="match status" value="2"/>
</dbReference>
<feature type="compositionally biased region" description="Low complexity" evidence="1">
    <location>
        <begin position="1311"/>
        <end position="1328"/>
    </location>
</feature>
<keyword evidence="2" id="KW-0472">Membrane</keyword>
<dbReference type="PANTHER" id="PTHR45655:SF13">
    <property type="entry name" value="SOLUBLE GUANYLATE CYCLASE GCY-32-RELATED"/>
    <property type="match status" value="1"/>
</dbReference>
<feature type="compositionally biased region" description="Low complexity" evidence="1">
    <location>
        <begin position="1400"/>
        <end position="1414"/>
    </location>
</feature>
<organism evidence="4">
    <name type="scientific">Hemiselmis andersenii</name>
    <name type="common">Cryptophyte alga</name>
    <dbReference type="NCBI Taxonomy" id="464988"/>
    <lineage>
        <taxon>Eukaryota</taxon>
        <taxon>Cryptophyceae</taxon>
        <taxon>Cryptomonadales</taxon>
        <taxon>Hemiselmidaceae</taxon>
        <taxon>Hemiselmis</taxon>
    </lineage>
</organism>
<feature type="compositionally biased region" description="Polar residues" evidence="1">
    <location>
        <begin position="1230"/>
        <end position="1249"/>
    </location>
</feature>
<keyword evidence="2" id="KW-0812">Transmembrane</keyword>
<feature type="region of interest" description="Disordered" evidence="1">
    <location>
        <begin position="1369"/>
        <end position="1425"/>
    </location>
</feature>
<accession>A0A6T8NII9</accession>
<dbReference type="SUPFAM" id="SSF55073">
    <property type="entry name" value="Nucleotide cyclase"/>
    <property type="match status" value="2"/>
</dbReference>
<name>A0A6T8NII9_HEMAN</name>
<feature type="transmembrane region" description="Helical" evidence="2">
    <location>
        <begin position="858"/>
        <end position="882"/>
    </location>
</feature>
<evidence type="ECO:0000256" key="1">
    <source>
        <dbReference type="SAM" id="MobiDB-lite"/>
    </source>
</evidence>
<dbReference type="GO" id="GO:0070482">
    <property type="term" value="P:response to oxygen levels"/>
    <property type="evidence" value="ECO:0007669"/>
    <property type="project" value="TreeGrafter"/>
</dbReference>
<gene>
    <name evidence="4" type="ORF">HAND1043_LOCUS17899</name>
</gene>
<feature type="transmembrane region" description="Helical" evidence="2">
    <location>
        <begin position="142"/>
        <end position="158"/>
    </location>
</feature>
<dbReference type="GO" id="GO:0019934">
    <property type="term" value="P:cGMP-mediated signaling"/>
    <property type="evidence" value="ECO:0007669"/>
    <property type="project" value="TreeGrafter"/>
</dbReference>
<evidence type="ECO:0000259" key="3">
    <source>
        <dbReference type="PROSITE" id="PS50125"/>
    </source>
</evidence>
<dbReference type="PROSITE" id="PS50125">
    <property type="entry name" value="GUANYLATE_CYCLASE_2"/>
    <property type="match status" value="2"/>
</dbReference>
<dbReference type="GO" id="GO:0008074">
    <property type="term" value="C:guanylate cyclase complex, soluble"/>
    <property type="evidence" value="ECO:0007669"/>
    <property type="project" value="TreeGrafter"/>
</dbReference>
<feature type="transmembrane region" description="Helical" evidence="2">
    <location>
        <begin position="786"/>
        <end position="805"/>
    </location>
</feature>
<feature type="region of interest" description="Disordered" evidence="1">
    <location>
        <begin position="1311"/>
        <end position="1334"/>
    </location>
</feature>
<feature type="transmembrane region" description="Helical" evidence="2">
    <location>
        <begin position="202"/>
        <end position="220"/>
    </location>
</feature>
<reference evidence="4" key="1">
    <citation type="submission" date="2021-01" db="EMBL/GenBank/DDBJ databases">
        <authorList>
            <person name="Corre E."/>
            <person name="Pelletier E."/>
            <person name="Niang G."/>
            <person name="Scheremetjew M."/>
            <person name="Finn R."/>
            <person name="Kale V."/>
            <person name="Holt S."/>
            <person name="Cochrane G."/>
            <person name="Meng A."/>
            <person name="Brown T."/>
            <person name="Cohen L."/>
        </authorList>
    </citation>
    <scope>NUCLEOTIDE SEQUENCE</scope>
    <source>
        <strain evidence="4">CCMP441</strain>
    </source>
</reference>
<feature type="region of interest" description="Disordered" evidence="1">
    <location>
        <begin position="1224"/>
        <end position="1251"/>
    </location>
</feature>
<sequence>MDELPTAGPPPSGETAQPLPHAVDPRAEASPAKRVPLDAPPVSAGPHPPPGAESGTQGLQPPLSPAFKGFQVATVRSAKRNRVEDFRAASMASIDTLSAVESQEEKEEQDEKFKKHPILLFFHDERLETEFEQKRSKTRRQMVSLVMFHVNTIFMTLYHRLLQVEWDTSKFVACLAMPFILGTATVVLHYLPSTKAFFNKHYGLVVILTVLPVHICLAIVDITDELEASPGHRCPAHASACPHHAADSEAQGWVMISTFILNLLCPVLFKYQLVINLSRFLIHTVATCYFPSGTEVYGCIIILFAVQAGTLSLAYVFESQLRSTMVQDLELQEDKLRIASILSTVLPPRLILKQFSIPLIEKYEDVPVLFCSFDKQAVLHSVGPQAFFDTLEAIYTLFDEAVACAGMWKVEHVGEDYVVSSPGVATQDPKDNTPEARREHAAAIANLALALVREGNSFAQSKLGGSAGAGSRRNTPSNIDFKFKAGIHNGPLIGGVAGRTRRFYRLFGETVVMAARMCHHCETGRVQVSGAFDMLLGSQGPSRSAGRLISVKGKQGKLMTHYLSPAATRPLVLQRTPKPESPSGNAEHYKQLSIQLSRLGSSNVLDRVMTKRTKSLYLGGNKVSPLLQDTQGKRGTNWALDSIDLMDPLINTMFRGGDDDGSKSKRRDASVMISNTHSTVNKWTGAFVQQDLEKLYLEESVERHRILRGMMLKNSLGMFILAVVAIHCMGDLDGWDFGLEEMYVGFDEGRFVRRWYSIACLLPAGMLLMVNGVVSRRSLQRSELDMLPRLAVVAWMIMLAAAQVATNSYFKLLLQFALNAIVVMSGVSPLLGFVCTVLASILLLVVNVLTTGDSDFTWVHAVVIVVIGQAANMIVFVAKIWMLAAERKLWVLVGDKLVEKDRKREILTDLLPPYYAKHLLKGVGPSSGKVCMSQQQMACVLFSDLSGFTALNDKLGADAIVQVMHGLWCCFDSLVQKHDMYKMDTVGDAYVVIALCNSIDGLKEACQEMVLLAQEMIVTLEDFSTTLEENIAIRIGIDCGDVIAGVMGRIQPRFHAHGAVVANAQRLEGMCIKGSILVSPMVGCQLEGVPIVYPSASSPTVRDPSCHSPLASQRPTSRDQAGNSQLASQRFGEACTRVDSGGGDLSSLGVTLTRSSSGDTARTFSLSGSVEPVPLISEDQASSPLFHFSVPVSHSVSPLQAVAPVDSANSARETPDIAVQAAAARRMSMGPQQPLSVAGPSSPSCNSPESVIRQRKSTMLHGNQFTDSAKAILDKIREASDSVAGTGVKLSVEARCDNVVVRVAPADAMKSPIASPSMSPMPSSEASAVAHKLRPTSEVDYHSESMDQMDPNTPFEIDRDLIVPHAAGRRVSRESIDDSGRLLRNSSLTSDSRPGSQTTRSDSGSRASSRNGSSPVVVARGRQGPGVRIQLPTIQGSVDHVNGTMYADSGQGALAAGLGEGDHPPIVLLGAPSRASG</sequence>
<dbReference type="InterPro" id="IPR001054">
    <property type="entry name" value="A/G_cyclase"/>
</dbReference>
<feature type="region of interest" description="Disordered" evidence="1">
    <location>
        <begin position="1"/>
        <end position="65"/>
    </location>
</feature>
<dbReference type="GO" id="GO:0004383">
    <property type="term" value="F:guanylate cyclase activity"/>
    <property type="evidence" value="ECO:0007669"/>
    <property type="project" value="TreeGrafter"/>
</dbReference>
<evidence type="ECO:0000313" key="4">
    <source>
        <dbReference type="EMBL" id="CAD8751393.1"/>
    </source>
</evidence>
<dbReference type="Pfam" id="PF00211">
    <property type="entry name" value="Guanylate_cyc"/>
    <property type="match status" value="2"/>
</dbReference>
<feature type="transmembrane region" description="Helical" evidence="2">
    <location>
        <begin position="817"/>
        <end position="846"/>
    </location>
</feature>
<feature type="region of interest" description="Disordered" evidence="1">
    <location>
        <begin position="1098"/>
        <end position="1128"/>
    </location>
</feature>
<dbReference type="SMART" id="SM00044">
    <property type="entry name" value="CYCc"/>
    <property type="match status" value="2"/>
</dbReference>
<evidence type="ECO:0000256" key="2">
    <source>
        <dbReference type="SAM" id="Phobius"/>
    </source>
</evidence>
<dbReference type="EMBL" id="HBFK01029401">
    <property type="protein sequence ID" value="CAD8751393.1"/>
    <property type="molecule type" value="Transcribed_RNA"/>
</dbReference>
<feature type="compositionally biased region" description="Polar residues" evidence="1">
    <location>
        <begin position="1110"/>
        <end position="1128"/>
    </location>
</feature>
<feature type="domain" description="Guanylate cyclase" evidence="3">
    <location>
        <begin position="939"/>
        <end position="1068"/>
    </location>
</feature>
<feature type="compositionally biased region" description="Polar residues" evidence="1">
    <location>
        <begin position="1384"/>
        <end position="1399"/>
    </location>
</feature>
<feature type="transmembrane region" description="Helical" evidence="2">
    <location>
        <begin position="253"/>
        <end position="275"/>
    </location>
</feature>
<dbReference type="InterPro" id="IPR029787">
    <property type="entry name" value="Nucleotide_cyclase"/>
</dbReference>
<protein>
    <recommendedName>
        <fullName evidence="3">Guanylate cyclase domain-containing protein</fullName>
    </recommendedName>
</protein>
<feature type="compositionally biased region" description="Basic and acidic residues" evidence="1">
    <location>
        <begin position="1371"/>
        <end position="1381"/>
    </location>
</feature>
<keyword evidence="2" id="KW-1133">Transmembrane helix</keyword>